<reference evidence="2 3" key="1">
    <citation type="journal article" date="2013" name="Nature">
        <title>Insights into bilaterian evolution from three spiralian genomes.</title>
        <authorList>
            <person name="Simakov O."/>
            <person name="Marletaz F."/>
            <person name="Cho S.J."/>
            <person name="Edsinger-Gonzales E."/>
            <person name="Havlak P."/>
            <person name="Hellsten U."/>
            <person name="Kuo D.H."/>
            <person name="Larsson T."/>
            <person name="Lv J."/>
            <person name="Arendt D."/>
            <person name="Savage R."/>
            <person name="Osoegawa K."/>
            <person name="de Jong P."/>
            <person name="Grimwood J."/>
            <person name="Chapman J.A."/>
            <person name="Shapiro H."/>
            <person name="Aerts A."/>
            <person name="Otillar R.P."/>
            <person name="Terry A.Y."/>
            <person name="Boore J.L."/>
            <person name="Grigoriev I.V."/>
            <person name="Lindberg D.R."/>
            <person name="Seaver E.C."/>
            <person name="Weisblat D.A."/>
            <person name="Putnam N.H."/>
            <person name="Rokhsar D.S."/>
        </authorList>
    </citation>
    <scope>NUCLEOTIDE SEQUENCE [LARGE SCALE GENOMIC DNA]</scope>
</reference>
<feature type="region of interest" description="Disordered" evidence="1">
    <location>
        <begin position="1"/>
        <end position="30"/>
    </location>
</feature>
<dbReference type="KEGG" id="lgi:LOTGIDRAFT_168535"/>
<evidence type="ECO:0000313" key="2">
    <source>
        <dbReference type="EMBL" id="ESO84670.1"/>
    </source>
</evidence>
<dbReference type="OrthoDB" id="6139778at2759"/>
<proteinExistence type="predicted"/>
<evidence type="ECO:0000256" key="1">
    <source>
        <dbReference type="SAM" id="MobiDB-lite"/>
    </source>
</evidence>
<dbReference type="Proteomes" id="UP000030746">
    <property type="component" value="Unassembled WGS sequence"/>
</dbReference>
<gene>
    <name evidence="2" type="ORF">LOTGIDRAFT_168535</name>
</gene>
<sequence length="211" mass="23881">MSDDEGTGSRLNTENVQLGDGPNQHNDSDIGDGERLKLWLKRKRIVKSQLTKARLALTALLCSNESHEKIKNAVGHVLNCQEEAIDILLALCDIDADKFEPELELIQSYPVLSDILNKAYTLQFNADDIRSPTSSERGASPNQQDANLQVDKDMYHQLKRVTIPKFNGNKLEYQIFMDAFKQCIDQAKCSDGYKMLQLRQYLEGDAYKAIE</sequence>
<dbReference type="EMBL" id="KB203440">
    <property type="protein sequence ID" value="ESO84670.1"/>
    <property type="molecule type" value="Genomic_DNA"/>
</dbReference>
<organism evidence="2 3">
    <name type="scientific">Lottia gigantea</name>
    <name type="common">Giant owl limpet</name>
    <dbReference type="NCBI Taxonomy" id="225164"/>
    <lineage>
        <taxon>Eukaryota</taxon>
        <taxon>Metazoa</taxon>
        <taxon>Spiralia</taxon>
        <taxon>Lophotrochozoa</taxon>
        <taxon>Mollusca</taxon>
        <taxon>Gastropoda</taxon>
        <taxon>Patellogastropoda</taxon>
        <taxon>Lottioidea</taxon>
        <taxon>Lottiidae</taxon>
        <taxon>Lottia</taxon>
    </lineage>
</organism>
<name>V3ZQ87_LOTGI</name>
<dbReference type="HOGENOM" id="CLU_1306114_0_0_1"/>
<dbReference type="RefSeq" id="XP_009064661.1">
    <property type="nucleotide sequence ID" value="XM_009066413.1"/>
</dbReference>
<dbReference type="GeneID" id="20240909"/>
<dbReference type="CTD" id="20240909"/>
<evidence type="ECO:0000313" key="3">
    <source>
        <dbReference type="Proteomes" id="UP000030746"/>
    </source>
</evidence>
<dbReference type="AlphaFoldDB" id="V3ZQ87"/>
<keyword evidence="3" id="KW-1185">Reference proteome</keyword>
<protein>
    <submittedName>
        <fullName evidence="2">Uncharacterized protein</fullName>
    </submittedName>
</protein>
<accession>V3ZQ87</accession>